<dbReference type="EMBL" id="BFEA01000160">
    <property type="protein sequence ID" value="GBG72214.1"/>
    <property type="molecule type" value="Genomic_DNA"/>
</dbReference>
<accession>A0A388KQ82</accession>
<keyword evidence="3" id="KW-1185">Reference proteome</keyword>
<feature type="region of interest" description="Disordered" evidence="1">
    <location>
        <begin position="63"/>
        <end position="163"/>
    </location>
</feature>
<dbReference type="AlphaFoldDB" id="A0A388KQ82"/>
<comment type="caution">
    <text evidence="2">The sequence shown here is derived from an EMBL/GenBank/DDBJ whole genome shotgun (WGS) entry which is preliminary data.</text>
</comment>
<reference evidence="2 3" key="1">
    <citation type="journal article" date="2018" name="Cell">
        <title>The Chara Genome: Secondary Complexity and Implications for Plant Terrestrialization.</title>
        <authorList>
            <person name="Nishiyama T."/>
            <person name="Sakayama H."/>
            <person name="Vries J.D."/>
            <person name="Buschmann H."/>
            <person name="Saint-Marcoux D."/>
            <person name="Ullrich K.K."/>
            <person name="Haas F.B."/>
            <person name="Vanderstraeten L."/>
            <person name="Becker D."/>
            <person name="Lang D."/>
            <person name="Vosolsobe S."/>
            <person name="Rombauts S."/>
            <person name="Wilhelmsson P.K.I."/>
            <person name="Janitza P."/>
            <person name="Kern R."/>
            <person name="Heyl A."/>
            <person name="Rumpler F."/>
            <person name="Villalobos L.I.A.C."/>
            <person name="Clay J.M."/>
            <person name="Skokan R."/>
            <person name="Toyoda A."/>
            <person name="Suzuki Y."/>
            <person name="Kagoshima H."/>
            <person name="Schijlen E."/>
            <person name="Tajeshwar N."/>
            <person name="Catarino B."/>
            <person name="Hetherington A.J."/>
            <person name="Saltykova A."/>
            <person name="Bonnot C."/>
            <person name="Breuninger H."/>
            <person name="Symeonidi A."/>
            <person name="Radhakrishnan G.V."/>
            <person name="Van Nieuwerburgh F."/>
            <person name="Deforce D."/>
            <person name="Chang C."/>
            <person name="Karol K.G."/>
            <person name="Hedrich R."/>
            <person name="Ulvskov P."/>
            <person name="Glockner G."/>
            <person name="Delwiche C.F."/>
            <person name="Petrasek J."/>
            <person name="Van de Peer Y."/>
            <person name="Friml J."/>
            <person name="Beilby M."/>
            <person name="Dolan L."/>
            <person name="Kohara Y."/>
            <person name="Sugano S."/>
            <person name="Fujiyama A."/>
            <person name="Delaux P.-M."/>
            <person name="Quint M."/>
            <person name="TheiBen G."/>
            <person name="Hagemann M."/>
            <person name="Harholt J."/>
            <person name="Dunand C."/>
            <person name="Zachgo S."/>
            <person name="Langdale J."/>
            <person name="Maumus F."/>
            <person name="Straeten D.V.D."/>
            <person name="Gould S.B."/>
            <person name="Rensing S.A."/>
        </authorList>
    </citation>
    <scope>NUCLEOTIDE SEQUENCE [LARGE SCALE GENOMIC DNA]</scope>
    <source>
        <strain evidence="2 3">S276</strain>
    </source>
</reference>
<sequence length="1122" mass="126379">MTFFLTSVYDGEGKNWVKEDKKVSLDLRLFQGYGVKVFSMKAFDVRGNGTEFRMLPPEQFLSKTNGYRTLPTPVLPSARQGRDAAEQSSEATDYDDGALRHLASPQHRSRGGTSAFDEEECEGQEGEGGGEEGVDGNEEDAEGEDNDMNEERDVGGEDVEDNRFSQCERRLGNNSRACCEDDAYGVGDADGVGGQPAISHGMSQSYNQAKDERDKHGSRGKRKRGEASTSPASQTKQARTNARVRTQELRDSGDEGEGVAPRMPEDVDELVQRTTPLDTTRCFFLEYDEQGFARQDVHVVNVAVRRIKRNPRGRILHNHRSLSEKIVRVIENVIESSITADPGAWDRPELILAPVDPNGVVDGQGRRITPDEFFQRDSAEFDWYVVCGQHTAEDIKRLVAKDSAAVKVYGLKAYSKVCQSAMAKFRLTCRGGWRGACQVRTKMRSRGRRSLYHCIYARDGPKGSTVSWNDLCPSYFKNFEAMICPEREVTVLLLMKEKVVATNVKVTPSRVNTECLLDIMRKERYTVRMFNYVVFRTKGRADEEWNDDFFMSYKDLEERYAPNGLCAGESEKEWEKLHSNKVKTVPRQLGGVEEARQGAGLGPTKVMYKKASFHFKVFIYTVIDKLDLLRAEVKRIASSARHLVWDKLGRQTTLLPVCIGSSSDVTRYDNIATTSRDFMTIVLHAEGGDLKNVTVATRLLNALTEVHVVEDKFEKCQGKHGDVEGDESVAYSIWEREPDKLRKLCTSFVGEAEGVLLLGRAHTSIVWEFMLAGDNVIACDESAKDIAYFTKFIDILVKDDRFNCRLEKPRSTHRNNRDMYHKLGPKRLKVWEYLFRDAPEGRLDGRYIYKKAKVTNALKHYHRALTGAFEKFVARCGILKFDLHKDQLTFKDNANLAKSGEGFNLVDSEEDSSDSEIEIENDTNAAAWRGQSAAMERDGREYGPGRSEGCSNPSPTSSIAPMVDQVECTPIEDDEDDEIDIPDEATKLAPGNPIPPNFCVDPNSMCFLEDKYGRTSEDKWGHDIIWHDDILKSCIQGGEWKMAVKYVSGWRPFARMGKDNWLKTTEVAILCHVRKENPRESDCETPADASVGPISDGGRICGRVRGRPGPRRGPDFTRFFLN</sequence>
<proteinExistence type="predicted"/>
<feature type="compositionally biased region" description="Basic and acidic residues" evidence="1">
    <location>
        <begin position="149"/>
        <end position="163"/>
    </location>
</feature>
<evidence type="ECO:0000256" key="1">
    <source>
        <dbReference type="SAM" id="MobiDB-lite"/>
    </source>
</evidence>
<feature type="region of interest" description="Disordered" evidence="1">
    <location>
        <begin position="904"/>
        <end position="962"/>
    </location>
</feature>
<feature type="compositionally biased region" description="Polar residues" evidence="1">
    <location>
        <begin position="949"/>
        <end position="959"/>
    </location>
</feature>
<feature type="compositionally biased region" description="Acidic residues" evidence="1">
    <location>
        <begin position="116"/>
        <end position="148"/>
    </location>
</feature>
<name>A0A388KQ82_CHABU</name>
<feature type="compositionally biased region" description="Polar residues" evidence="1">
    <location>
        <begin position="227"/>
        <end position="244"/>
    </location>
</feature>
<organism evidence="2 3">
    <name type="scientific">Chara braunii</name>
    <name type="common">Braun's stonewort</name>
    <dbReference type="NCBI Taxonomy" id="69332"/>
    <lineage>
        <taxon>Eukaryota</taxon>
        <taxon>Viridiplantae</taxon>
        <taxon>Streptophyta</taxon>
        <taxon>Charophyceae</taxon>
        <taxon>Charales</taxon>
        <taxon>Characeae</taxon>
        <taxon>Chara</taxon>
    </lineage>
</organism>
<dbReference type="Gramene" id="GBG72214">
    <property type="protein sequence ID" value="GBG72214"/>
    <property type="gene ID" value="CBR_g11146"/>
</dbReference>
<evidence type="ECO:0000313" key="3">
    <source>
        <dbReference type="Proteomes" id="UP000265515"/>
    </source>
</evidence>
<gene>
    <name evidence="2" type="ORF">CBR_g11146</name>
</gene>
<feature type="region of interest" description="Disordered" evidence="1">
    <location>
        <begin position="190"/>
        <end position="262"/>
    </location>
</feature>
<dbReference type="Proteomes" id="UP000265515">
    <property type="component" value="Unassembled WGS sequence"/>
</dbReference>
<evidence type="ECO:0000313" key="2">
    <source>
        <dbReference type="EMBL" id="GBG72214.1"/>
    </source>
</evidence>
<feature type="compositionally biased region" description="Acidic residues" evidence="1">
    <location>
        <begin position="907"/>
        <end position="921"/>
    </location>
</feature>
<protein>
    <submittedName>
        <fullName evidence="2">Uncharacterized protein</fullName>
    </submittedName>
</protein>